<keyword evidence="3" id="KW-0862">Zinc</keyword>
<evidence type="ECO:0000256" key="2">
    <source>
        <dbReference type="ARBA" id="ARBA00022723"/>
    </source>
</evidence>
<dbReference type="Gene3D" id="3.30.479.10">
    <property type="entry name" value="6-pyruvoyl tetrahydropterin synthase/QueD"/>
    <property type="match status" value="1"/>
</dbReference>
<dbReference type="InterPro" id="IPR007115">
    <property type="entry name" value="6-PTP_synth/QueD"/>
</dbReference>
<dbReference type="EMBL" id="LAZR01012776">
    <property type="protein sequence ID" value="KKM25155.1"/>
    <property type="molecule type" value="Genomic_DNA"/>
</dbReference>
<dbReference type="GO" id="GO:0046872">
    <property type="term" value="F:metal ion binding"/>
    <property type="evidence" value="ECO:0007669"/>
    <property type="project" value="UniProtKB-KW"/>
</dbReference>
<reference evidence="5" key="1">
    <citation type="journal article" date="2015" name="Nature">
        <title>Complex archaea that bridge the gap between prokaryotes and eukaryotes.</title>
        <authorList>
            <person name="Spang A."/>
            <person name="Saw J.H."/>
            <person name="Jorgensen S.L."/>
            <person name="Zaremba-Niedzwiedzka K."/>
            <person name="Martijn J."/>
            <person name="Lind A.E."/>
            <person name="van Eijk R."/>
            <person name="Schleper C."/>
            <person name="Guy L."/>
            <person name="Ettema T.J."/>
        </authorList>
    </citation>
    <scope>NUCLEOTIDE SEQUENCE</scope>
</reference>
<dbReference type="PANTHER" id="PTHR12589">
    <property type="entry name" value="PYRUVOYL TETRAHYDROBIOPTERIN SYNTHASE"/>
    <property type="match status" value="1"/>
</dbReference>
<comment type="caution">
    <text evidence="5">The sequence shown here is derived from an EMBL/GenBank/DDBJ whole genome shotgun (WGS) entry which is preliminary data.</text>
</comment>
<sequence>MEVSRIKRKIIFHAGHMLKDDKSKCHGRHGHEYVLECTVQGAVQLEGAGAETGMVMHFGILKDIMMEEVHDLFDHKFILQHTDPRRHAMAEIGTEDLVIVQFAPTAENLAAYIFYLIDDKLPDLVRLVKVSLQETSNCTAFYHG</sequence>
<evidence type="ECO:0008006" key="6">
    <source>
        <dbReference type="Google" id="ProtNLM"/>
    </source>
</evidence>
<evidence type="ECO:0000313" key="5">
    <source>
        <dbReference type="EMBL" id="KKM25155.1"/>
    </source>
</evidence>
<gene>
    <name evidence="5" type="ORF">LCGC14_1597860</name>
</gene>
<dbReference type="PANTHER" id="PTHR12589:SF7">
    <property type="entry name" value="6-PYRUVOYL TETRAHYDROBIOPTERIN SYNTHASE"/>
    <property type="match status" value="1"/>
</dbReference>
<keyword evidence="4" id="KW-0456">Lyase</keyword>
<dbReference type="Pfam" id="PF01242">
    <property type="entry name" value="PTPS"/>
    <property type="match status" value="1"/>
</dbReference>
<evidence type="ECO:0000256" key="1">
    <source>
        <dbReference type="ARBA" id="ARBA00001947"/>
    </source>
</evidence>
<name>A0A0F9LCC5_9ZZZZ</name>
<organism evidence="5">
    <name type="scientific">marine sediment metagenome</name>
    <dbReference type="NCBI Taxonomy" id="412755"/>
    <lineage>
        <taxon>unclassified sequences</taxon>
        <taxon>metagenomes</taxon>
        <taxon>ecological metagenomes</taxon>
    </lineage>
</organism>
<dbReference type="InterPro" id="IPR038418">
    <property type="entry name" value="6-PTP_synth/QueD_sf"/>
</dbReference>
<dbReference type="GO" id="GO:0016829">
    <property type="term" value="F:lyase activity"/>
    <property type="evidence" value="ECO:0007669"/>
    <property type="project" value="UniProtKB-KW"/>
</dbReference>
<dbReference type="SUPFAM" id="SSF55620">
    <property type="entry name" value="Tetrahydrobiopterin biosynthesis enzymes-like"/>
    <property type="match status" value="1"/>
</dbReference>
<evidence type="ECO:0000256" key="3">
    <source>
        <dbReference type="ARBA" id="ARBA00022833"/>
    </source>
</evidence>
<keyword evidence="2" id="KW-0479">Metal-binding</keyword>
<comment type="cofactor">
    <cofactor evidence="1">
        <name>Zn(2+)</name>
        <dbReference type="ChEBI" id="CHEBI:29105"/>
    </cofactor>
</comment>
<evidence type="ECO:0000256" key="4">
    <source>
        <dbReference type="ARBA" id="ARBA00023239"/>
    </source>
</evidence>
<accession>A0A0F9LCC5</accession>
<proteinExistence type="predicted"/>
<protein>
    <recommendedName>
        <fullName evidence="6">6-carboxy-5,6,7,8-tetrahydropterin synthase</fullName>
    </recommendedName>
</protein>
<dbReference type="AlphaFoldDB" id="A0A0F9LCC5"/>